<keyword evidence="2" id="KW-1185">Reference proteome</keyword>
<protein>
    <submittedName>
        <fullName evidence="1">WYL domain-containing transcriptional regulator</fullName>
    </submittedName>
</protein>
<gene>
    <name evidence="1" type="ORF">JYE49_11115</name>
</gene>
<dbReference type="Proteomes" id="UP000682782">
    <property type="component" value="Chromosome"/>
</dbReference>
<organism evidence="1 2">
    <name type="scientific">Aristaeella hokkaidonensis</name>
    <dbReference type="NCBI Taxonomy" id="3046382"/>
    <lineage>
        <taxon>Bacteria</taxon>
        <taxon>Bacillati</taxon>
        <taxon>Bacillota</taxon>
        <taxon>Clostridia</taxon>
        <taxon>Eubacteriales</taxon>
        <taxon>Aristaeellaceae</taxon>
        <taxon>Aristaeella</taxon>
    </lineage>
</organism>
<sequence>MNNQKKYLHFQLIQILKEETDSEHPMRQKDLVQRLGVDRGTVSRALGDLLDDPLSSRVRSVNLEKEPEDGDEDKRSYHSNVYYDHEFSTAELRWLIDGILFSRNVPHAQRDELIGKLIALGGRQFRQTRSMAKVRLLSGDEPTNKELFSNIELINKAIEEQKKISTIYCFMGPDFTLEPSASSSKGPQILNPYAMVVRNGFYFLICSNNKYNSLTHYRIDRMTEVKIRKEPVKPIRELEGFKAGFDIQEYMSHNINMAFGKPERVTFIAKPKAVREIIDAFGRGVTFTRRKDGDLDCVVYVPEYDMERWVLQFGDIVTVTGPETLLEKLRKYSMILAEKYAKEAPAEPQ</sequence>
<evidence type="ECO:0000313" key="2">
    <source>
        <dbReference type="Proteomes" id="UP000682782"/>
    </source>
</evidence>
<name>A0AC61N226_9FIRM</name>
<reference evidence="1" key="1">
    <citation type="submission" date="2021-01" db="EMBL/GenBank/DDBJ databases">
        <title>Complete genome sequence of Clostridiales bacterium R-7.</title>
        <authorList>
            <person name="Mahoney-Kurpe S.C."/>
            <person name="Palevich N."/>
            <person name="Koike S."/>
            <person name="Moon C.D."/>
            <person name="Attwood G.T."/>
        </authorList>
    </citation>
    <scope>NUCLEOTIDE SEQUENCE</scope>
    <source>
        <strain evidence="1">R-7</strain>
    </source>
</reference>
<dbReference type="EMBL" id="CP068393">
    <property type="protein sequence ID" value="QUC66405.1"/>
    <property type="molecule type" value="Genomic_DNA"/>
</dbReference>
<evidence type="ECO:0000313" key="1">
    <source>
        <dbReference type="EMBL" id="QUC66405.1"/>
    </source>
</evidence>
<accession>A0AC61N226</accession>
<proteinExistence type="predicted"/>